<evidence type="ECO:0000313" key="3">
    <source>
        <dbReference type="EMBL" id="PCD22111.1"/>
    </source>
</evidence>
<dbReference type="Gene3D" id="3.40.50.12780">
    <property type="entry name" value="N-terminal domain of ligase-like"/>
    <property type="match status" value="1"/>
</dbReference>
<name>A0A2H3FRW6_FUSOX</name>
<dbReference type="Pfam" id="PF00501">
    <property type="entry name" value="AMP-binding"/>
    <property type="match status" value="1"/>
</dbReference>
<evidence type="ECO:0000256" key="1">
    <source>
        <dbReference type="ARBA" id="ARBA00006432"/>
    </source>
</evidence>
<dbReference type="EMBL" id="MABQ02000012">
    <property type="protein sequence ID" value="PCD22111.1"/>
    <property type="molecule type" value="Genomic_DNA"/>
</dbReference>
<proteinExistence type="inferred from homology"/>
<dbReference type="SUPFAM" id="SSF56801">
    <property type="entry name" value="Acetyl-CoA synthetase-like"/>
    <property type="match status" value="1"/>
</dbReference>
<comment type="similarity">
    <text evidence="1">Belongs to the ATP-dependent AMP-binding enzyme family.</text>
</comment>
<dbReference type="PANTHER" id="PTHR43201:SF8">
    <property type="entry name" value="ACYL-COA SYNTHETASE FAMILY MEMBER 3"/>
    <property type="match status" value="1"/>
</dbReference>
<evidence type="ECO:0000259" key="2">
    <source>
        <dbReference type="Pfam" id="PF00501"/>
    </source>
</evidence>
<dbReference type="STRING" id="327505.A0A2H3FRW6"/>
<gene>
    <name evidence="3" type="ORF">AU210_015911</name>
</gene>
<reference evidence="3 4" key="2">
    <citation type="journal article" date="2017" name="Sci. Rep.">
        <title>A mobile pathogenicity chromosome in Fusarium oxysporum for infection of multiple cucurbit species.</title>
        <authorList>
            <person name="van Dam P."/>
            <person name="Fokkens L."/>
            <person name="Ayukawa Y."/>
            <person name="van der Gragt M."/>
            <person name="Ter Horst A."/>
            <person name="Brankovics B."/>
            <person name="Houterman P.M."/>
            <person name="Arie T."/>
            <person name="Rep M."/>
        </authorList>
    </citation>
    <scope>NUCLEOTIDE SEQUENCE [LARGE SCALE GENOMIC DNA]</scope>
    <source>
        <strain evidence="3 4">Forc016</strain>
    </source>
</reference>
<dbReference type="GO" id="GO:0031956">
    <property type="term" value="F:medium-chain fatty acid-CoA ligase activity"/>
    <property type="evidence" value="ECO:0007669"/>
    <property type="project" value="TreeGrafter"/>
</dbReference>
<sequence length="538" mass="59371">MSTFITPVSELQRITKKRPHTAVFKVPQQSSTGITFKDVTFTQFQKDVELSARFWKDQLSKMGVQDRAVVGLWLKGYAYSDAVHIWGLNWAGFIPQLISLRMTDPTVIYELLGKTEAAALIYEPAFNDLLQTPPLPIFPADDILSGRDLEKLPLASIWHPTNADDVLFVFHTSGSTSGIPKLVPLTARWVDDRLKLSEIVRTKGNRTRDHKVSLQIGSFCHFGATSLLWGAVSDGGCIALPSVMPQPVSEIHHLLDEHGLSSLLMFPPSLSALLREARKNPSLLASLRKADVLGSGGLEPDPADVAWARSQGFCMLNAVSSTELGMVMMSNGKENTDELEIVSGSKYELVPTGDKLVSGEDLLELIVPPEAPNCPVPSLRDASDGKFHTGDLFIEVNPGKYLCKGRNDNWIKMEVALRCDTVSIEANVMETCGDDLVSAVVVVGVGRPCPTMIIEPRDKSLSSDGADAEDAVRELKEDVLRRITPFHKRRYMHERIDDTRYIIVVPQGTLPRTVTKGNVRRKEAEQAFETVLNAVYAK</sequence>
<accession>A0A2H3FRW6</accession>
<dbReference type="GO" id="GO:0006631">
    <property type="term" value="P:fatty acid metabolic process"/>
    <property type="evidence" value="ECO:0007669"/>
    <property type="project" value="TreeGrafter"/>
</dbReference>
<comment type="caution">
    <text evidence="3">The sequence shown here is derived from an EMBL/GenBank/DDBJ whole genome shotgun (WGS) entry which is preliminary data.</text>
</comment>
<evidence type="ECO:0000313" key="4">
    <source>
        <dbReference type="Proteomes" id="UP000219602"/>
    </source>
</evidence>
<organism evidence="3 4">
    <name type="scientific">Fusarium oxysporum f. sp. radicis-cucumerinum</name>
    <dbReference type="NCBI Taxonomy" id="327505"/>
    <lineage>
        <taxon>Eukaryota</taxon>
        <taxon>Fungi</taxon>
        <taxon>Dikarya</taxon>
        <taxon>Ascomycota</taxon>
        <taxon>Pezizomycotina</taxon>
        <taxon>Sordariomycetes</taxon>
        <taxon>Hypocreomycetidae</taxon>
        <taxon>Hypocreales</taxon>
        <taxon>Nectriaceae</taxon>
        <taxon>Fusarium</taxon>
        <taxon>Fusarium oxysporum species complex</taxon>
    </lineage>
</organism>
<dbReference type="InterPro" id="IPR000873">
    <property type="entry name" value="AMP-dep_synth/lig_dom"/>
</dbReference>
<dbReference type="Pfam" id="PF23562">
    <property type="entry name" value="AMP-binding_C_3"/>
    <property type="match status" value="1"/>
</dbReference>
<protein>
    <recommendedName>
        <fullName evidence="2">AMP-dependent synthetase/ligase domain-containing protein</fullName>
    </recommendedName>
</protein>
<dbReference type="AlphaFoldDB" id="A0A2H3FRW6"/>
<reference evidence="3 4" key="1">
    <citation type="journal article" date="2016" name="Environ. Microbiol.">
        <title>Effector profiles distinguish formae speciales of Fusarium oxysporum.</title>
        <authorList>
            <person name="van Dam P."/>
            <person name="Fokkens L."/>
            <person name="Schmidt S.M."/>
            <person name="Linmans J.H."/>
            <person name="Kistler H.C."/>
            <person name="Ma L.J."/>
            <person name="Rep M."/>
        </authorList>
    </citation>
    <scope>NUCLEOTIDE SEQUENCE [LARGE SCALE GENOMIC DNA]</scope>
    <source>
        <strain evidence="3 4">Forc016</strain>
    </source>
</reference>
<dbReference type="InterPro" id="IPR042099">
    <property type="entry name" value="ANL_N_sf"/>
</dbReference>
<feature type="domain" description="AMP-dependent synthetase/ligase" evidence="2">
    <location>
        <begin position="37"/>
        <end position="333"/>
    </location>
</feature>
<dbReference type="PANTHER" id="PTHR43201">
    <property type="entry name" value="ACYL-COA SYNTHETASE"/>
    <property type="match status" value="1"/>
</dbReference>
<dbReference type="Proteomes" id="UP000219602">
    <property type="component" value="Chromosome RC"/>
</dbReference>